<evidence type="ECO:0000313" key="1">
    <source>
        <dbReference type="EMBL" id="QQO90179.1"/>
    </source>
</evidence>
<dbReference type="Proteomes" id="UP000596123">
    <property type="component" value="Segment"/>
</dbReference>
<name>A0A7T8EPU4_9CAUD</name>
<dbReference type="EMBL" id="MW366843">
    <property type="protein sequence ID" value="QQO90179.1"/>
    <property type="molecule type" value="Genomic_DNA"/>
</dbReference>
<proteinExistence type="predicted"/>
<sequence length="282" mass="33504">MRLLTKWQREATIEYLLVHDNLPRCRTVARELVDEAYSIIEEQDYRRLDTAEAVEIAILRLNEMLAEAVERWLDLHKLYDHRDSCQFTVIRDRGTFRPVPGQLIRMMLDGESKLDLCEFHKLDDGALRNLAAPYYIEDLDAPLAQIDRDRMTQEVTAWLQPLYQFAAFQQIVADVQREAHKFDFEIRSEGMSRKLQHRVNEQLAKWLEHHSHLRQYSHNFSIHVADELQYGVEFSPDFQLLGRGEHPLDFVNITRDKWSDHMLRATHHEEKIKELKGQFRNV</sequence>
<reference evidence="1 2" key="1">
    <citation type="submission" date="2020-12" db="EMBL/GenBank/DDBJ databases">
        <title>Complete genome sequence of Erwinia phage pEa_SNUABM_5.</title>
        <authorList>
            <person name="Kim S.G."/>
            <person name="Lee S.B."/>
            <person name="Kwon J."/>
            <person name="Park S.C."/>
        </authorList>
    </citation>
    <scope>NUCLEOTIDE SEQUENCE [LARGE SCALE GENOMIC DNA]</scope>
</reference>
<gene>
    <name evidence="1" type="ORF">pEaSNUABM5_00037</name>
</gene>
<keyword evidence="2" id="KW-1185">Reference proteome</keyword>
<organism evidence="1 2">
    <name type="scientific">Erwinia phage pEa_SNUABM_5</name>
    <dbReference type="NCBI Taxonomy" id="2797313"/>
    <lineage>
        <taxon>Viruses</taxon>
        <taxon>Duplodnaviria</taxon>
        <taxon>Heunggongvirae</taxon>
        <taxon>Uroviricota</taxon>
        <taxon>Caudoviricetes</taxon>
        <taxon>Rivsvirus</taxon>
        <taxon>Rivsvirus SNUABM5</taxon>
    </lineage>
</organism>
<accession>A0A7T8EPU4</accession>
<protein>
    <submittedName>
        <fullName evidence="1">Uncharacterized protein</fullName>
    </submittedName>
</protein>
<evidence type="ECO:0000313" key="2">
    <source>
        <dbReference type="Proteomes" id="UP000596123"/>
    </source>
</evidence>